<evidence type="ECO:0000313" key="2">
    <source>
        <dbReference type="EMBL" id="MPC71699.1"/>
    </source>
</evidence>
<dbReference type="Proteomes" id="UP000324222">
    <property type="component" value="Unassembled WGS sequence"/>
</dbReference>
<dbReference type="AlphaFoldDB" id="A0A5B7HPS6"/>
<evidence type="ECO:0000256" key="1">
    <source>
        <dbReference type="SAM" id="MobiDB-lite"/>
    </source>
</evidence>
<keyword evidence="3" id="KW-1185">Reference proteome</keyword>
<protein>
    <submittedName>
        <fullName evidence="2">Uncharacterized protein</fullName>
    </submittedName>
</protein>
<organism evidence="2 3">
    <name type="scientific">Portunus trituberculatus</name>
    <name type="common">Swimming crab</name>
    <name type="synonym">Neptunus trituberculatus</name>
    <dbReference type="NCBI Taxonomy" id="210409"/>
    <lineage>
        <taxon>Eukaryota</taxon>
        <taxon>Metazoa</taxon>
        <taxon>Ecdysozoa</taxon>
        <taxon>Arthropoda</taxon>
        <taxon>Crustacea</taxon>
        <taxon>Multicrustacea</taxon>
        <taxon>Malacostraca</taxon>
        <taxon>Eumalacostraca</taxon>
        <taxon>Eucarida</taxon>
        <taxon>Decapoda</taxon>
        <taxon>Pleocyemata</taxon>
        <taxon>Brachyura</taxon>
        <taxon>Eubrachyura</taxon>
        <taxon>Portunoidea</taxon>
        <taxon>Portunidae</taxon>
        <taxon>Portuninae</taxon>
        <taxon>Portunus</taxon>
    </lineage>
</organism>
<proteinExistence type="predicted"/>
<comment type="caution">
    <text evidence="2">The sequence shown here is derived from an EMBL/GenBank/DDBJ whole genome shotgun (WGS) entry which is preliminary data.</text>
</comment>
<dbReference type="EMBL" id="VSRR010033400">
    <property type="protein sequence ID" value="MPC71699.1"/>
    <property type="molecule type" value="Genomic_DNA"/>
</dbReference>
<sequence>MDGCIGGWLAGRMVGGHRGPAFTTPESFNHRLRQSTTRPSPLDYGKRTKDTAKIFLWRSTIISYQLND</sequence>
<evidence type="ECO:0000313" key="3">
    <source>
        <dbReference type="Proteomes" id="UP000324222"/>
    </source>
</evidence>
<feature type="region of interest" description="Disordered" evidence="1">
    <location>
        <begin position="20"/>
        <end position="45"/>
    </location>
</feature>
<accession>A0A5B7HPS6</accession>
<name>A0A5B7HPS6_PORTR</name>
<reference evidence="2 3" key="1">
    <citation type="submission" date="2019-05" db="EMBL/GenBank/DDBJ databases">
        <title>Another draft genome of Portunus trituberculatus and its Hox gene families provides insights of decapod evolution.</title>
        <authorList>
            <person name="Jeong J.-H."/>
            <person name="Song I."/>
            <person name="Kim S."/>
            <person name="Choi T."/>
            <person name="Kim D."/>
            <person name="Ryu S."/>
            <person name="Kim W."/>
        </authorList>
    </citation>
    <scope>NUCLEOTIDE SEQUENCE [LARGE SCALE GENOMIC DNA]</scope>
    <source>
        <tissue evidence="2">Muscle</tissue>
    </source>
</reference>
<gene>
    <name evidence="2" type="ORF">E2C01_065984</name>
</gene>